<reference evidence="1 2" key="1">
    <citation type="submission" date="2016-10" db="EMBL/GenBank/DDBJ databases">
        <authorList>
            <person name="Varghese N."/>
            <person name="Submissions S."/>
        </authorList>
    </citation>
    <scope>NUCLEOTIDE SEQUENCE [LARGE SCALE GENOMIC DNA]</scope>
    <source>
        <strain evidence="1 2">DSM 17997</strain>
    </source>
</reference>
<dbReference type="Proteomes" id="UP000199663">
    <property type="component" value="Unassembled WGS sequence"/>
</dbReference>
<accession>A0A1H3Q0F8</accession>
<dbReference type="InterPro" id="IPR038636">
    <property type="entry name" value="Wzi_sf"/>
</dbReference>
<dbReference type="Gene3D" id="2.40.160.130">
    <property type="entry name" value="Capsule assembly protein Wzi"/>
    <property type="match status" value="1"/>
</dbReference>
<keyword evidence="2" id="KW-1185">Reference proteome</keyword>
<dbReference type="Pfam" id="PF14052">
    <property type="entry name" value="Caps_assemb_Wzi"/>
    <property type="match status" value="1"/>
</dbReference>
<sequence>MNCLKIKYFFLFWIFIFLFYRLEAQVLPAGNPMLEENIRRNQLIDSTEQKASFLLRPISGNYDFLNRLFPEFLAKIPAVEIYALPLTAISQMNTKRPYGWGDYGMIPSRGGQQYISSGLFIKYKFIHLQLQPDLVLAQNKAYQGFSREFRDGIQAARFIFWNFGDYPERFGSAGYSKFSLGQSKLSAQFGAFEAGISTQNLWWGPGQWNALTFSNNAQGFPHLSLNTTKPAKTFLGNFEGQLIMGRIEESGLKPSQHADLNDRFFTDFTGDWKYVNGITVSYSPKWIPGLFLGFSRTFQQYRERMGDGFRDYFPILDPFQKESIFENGNTVEFDGAGRDQTATLFFRWVIPKHHTEFYAEFGRRDHAFNWRDAILTPEHARAYLMGFSKLIPLSKENQYVQLRGEMTHQQESINRYIRYRGLGGGISWHTHTRARGFANYGQPLGVGIGVGSNVQTLELAIVENFNKYGILLERLENQQDFYYRAFGQQKEHKPWVDLSLGFLFDHRWDNLLLSSKVQLIHGRNYQWQLDPSSTPDFPKGENLFSVHSQVSLVYLWGGGK</sequence>
<protein>
    <submittedName>
        <fullName evidence="1">Capsule assembly protein Wzi</fullName>
    </submittedName>
</protein>
<evidence type="ECO:0000313" key="2">
    <source>
        <dbReference type="Proteomes" id="UP000199663"/>
    </source>
</evidence>
<dbReference type="InterPro" id="IPR026950">
    <property type="entry name" value="Caps_assemb_Wzi"/>
</dbReference>
<comment type="caution">
    <text evidence="1">The sequence shown here is derived from an EMBL/GenBank/DDBJ whole genome shotgun (WGS) entry which is preliminary data.</text>
</comment>
<organism evidence="1 2">
    <name type="scientific">Rhodonellum ikkaensis</name>
    <dbReference type="NCBI Taxonomy" id="336829"/>
    <lineage>
        <taxon>Bacteria</taxon>
        <taxon>Pseudomonadati</taxon>
        <taxon>Bacteroidota</taxon>
        <taxon>Cytophagia</taxon>
        <taxon>Cytophagales</taxon>
        <taxon>Cytophagaceae</taxon>
        <taxon>Rhodonellum</taxon>
    </lineage>
</organism>
<evidence type="ECO:0000313" key="1">
    <source>
        <dbReference type="EMBL" id="SDZ06816.1"/>
    </source>
</evidence>
<name>A0A1H3Q0F8_9BACT</name>
<proteinExistence type="predicted"/>
<gene>
    <name evidence="1" type="ORF">SAMN05444412_105138</name>
</gene>
<dbReference type="EMBL" id="FNQC01000005">
    <property type="protein sequence ID" value="SDZ06816.1"/>
    <property type="molecule type" value="Genomic_DNA"/>
</dbReference>